<comment type="caution">
    <text evidence="8">The sequence shown here is derived from an EMBL/GenBank/DDBJ whole genome shotgun (WGS) entry which is preliminary data.</text>
</comment>
<dbReference type="GO" id="GO:0005886">
    <property type="term" value="C:plasma membrane"/>
    <property type="evidence" value="ECO:0007669"/>
    <property type="project" value="UniProtKB-SubCell"/>
</dbReference>
<evidence type="ECO:0000313" key="9">
    <source>
        <dbReference type="Proteomes" id="UP000552954"/>
    </source>
</evidence>
<evidence type="ECO:0000313" key="8">
    <source>
        <dbReference type="EMBL" id="NNU44899.1"/>
    </source>
</evidence>
<dbReference type="Gene3D" id="3.40.720.10">
    <property type="entry name" value="Alkaline Phosphatase, subunit A"/>
    <property type="match status" value="1"/>
</dbReference>
<keyword evidence="3 6" id="KW-0812">Transmembrane</keyword>
<comment type="subcellular location">
    <subcellularLocation>
        <location evidence="1">Cell membrane</location>
        <topology evidence="1">Multi-pass membrane protein</topology>
    </subcellularLocation>
</comment>
<feature type="transmembrane region" description="Helical" evidence="6">
    <location>
        <begin position="57"/>
        <end position="80"/>
    </location>
</feature>
<dbReference type="InterPro" id="IPR000917">
    <property type="entry name" value="Sulfatase_N"/>
</dbReference>
<dbReference type="SUPFAM" id="SSF53649">
    <property type="entry name" value="Alkaline phosphatase-like"/>
    <property type="match status" value="1"/>
</dbReference>
<name>A0A849KSM7_9BURK</name>
<evidence type="ECO:0000256" key="6">
    <source>
        <dbReference type="SAM" id="Phobius"/>
    </source>
</evidence>
<proteinExistence type="predicted"/>
<evidence type="ECO:0000256" key="2">
    <source>
        <dbReference type="ARBA" id="ARBA00022475"/>
    </source>
</evidence>
<dbReference type="GO" id="GO:0016740">
    <property type="term" value="F:transferase activity"/>
    <property type="evidence" value="ECO:0007669"/>
    <property type="project" value="UniProtKB-KW"/>
</dbReference>
<evidence type="ECO:0000256" key="1">
    <source>
        <dbReference type="ARBA" id="ARBA00004651"/>
    </source>
</evidence>
<keyword evidence="2" id="KW-1003">Cell membrane</keyword>
<keyword evidence="8" id="KW-0808">Transferase</keyword>
<dbReference type="PANTHER" id="PTHR47371:SF3">
    <property type="entry name" value="PHOSPHOGLYCEROL TRANSFERASE I"/>
    <property type="match status" value="1"/>
</dbReference>
<organism evidence="8 9">
    <name type="scientific">Ramlibacter montanisoli</name>
    <dbReference type="NCBI Taxonomy" id="2732512"/>
    <lineage>
        <taxon>Bacteria</taxon>
        <taxon>Pseudomonadati</taxon>
        <taxon>Pseudomonadota</taxon>
        <taxon>Betaproteobacteria</taxon>
        <taxon>Burkholderiales</taxon>
        <taxon>Comamonadaceae</taxon>
        <taxon>Ramlibacter</taxon>
    </lineage>
</organism>
<dbReference type="InterPro" id="IPR050448">
    <property type="entry name" value="OpgB/LTA_synthase_biosynth"/>
</dbReference>
<dbReference type="Pfam" id="PF00884">
    <property type="entry name" value="Sulfatase"/>
    <property type="match status" value="1"/>
</dbReference>
<dbReference type="AlphaFoldDB" id="A0A849KSM7"/>
<gene>
    <name evidence="8" type="ORF">HK415_19645</name>
</gene>
<sequence>MPRLHRRSVLRWAAYQLAFSIIGLVLWIPATFGDVTIEQAIWHLGYAEGAAIELSEIFYVEFAVQVLLLPLAAALFAAFVHGQLAQRLAGTGRRFLRAAPAMAAIGAVTVLALQFSAFSYAAAYLEPDRFAERFVEPRDVRLVQQERRNLVLIYAESLETGYRDPAQFGSDLLAATDRLGGRSYGWYRPAAGATWTIAGMVATQCGVPLRVYGQRDLRPRGEGKTFLPGATCLGDILAAHGYRNVFLGGAPLSFSGKGRFLADHGYAETWGREEWERARLPKAAFNAWGTFDSALFEQARIRLAQLHESGQPFNLTLLTLDTHNPFGFLSPECRKRGAGTFDGIVRCSAEQITEFIEFARDKGYLRNTTVVVIGDHLAMPNPVYERLVQAPRRGMFNLFVGDRLPPANGDELLPFDLFPTLVELAGLHVPGDRLGLGYSMVGEVEAPRAAKRAQEWSLDTVRGSARYDRLWSASAEPARVD</sequence>
<keyword evidence="4 6" id="KW-1133">Transmembrane helix</keyword>
<dbReference type="Proteomes" id="UP000552954">
    <property type="component" value="Unassembled WGS sequence"/>
</dbReference>
<dbReference type="CDD" id="cd16015">
    <property type="entry name" value="LTA_synthase"/>
    <property type="match status" value="1"/>
</dbReference>
<evidence type="ECO:0000256" key="3">
    <source>
        <dbReference type="ARBA" id="ARBA00022692"/>
    </source>
</evidence>
<dbReference type="PANTHER" id="PTHR47371">
    <property type="entry name" value="LIPOTEICHOIC ACID SYNTHASE"/>
    <property type="match status" value="1"/>
</dbReference>
<protein>
    <submittedName>
        <fullName evidence="8">Sulfatase-like hydrolase/transferase</fullName>
    </submittedName>
</protein>
<feature type="domain" description="Sulfatase N-terminal" evidence="7">
    <location>
        <begin position="228"/>
        <end position="426"/>
    </location>
</feature>
<feature type="transmembrane region" description="Helical" evidence="6">
    <location>
        <begin position="101"/>
        <end position="125"/>
    </location>
</feature>
<keyword evidence="9" id="KW-1185">Reference proteome</keyword>
<dbReference type="EMBL" id="JABFCS010000001">
    <property type="protein sequence ID" value="NNU44899.1"/>
    <property type="molecule type" value="Genomic_DNA"/>
</dbReference>
<reference evidence="8 9" key="1">
    <citation type="submission" date="2020-05" db="EMBL/GenBank/DDBJ databases">
        <authorList>
            <person name="Khan S.A."/>
            <person name="Jeon C.O."/>
            <person name="Chun B.H."/>
        </authorList>
    </citation>
    <scope>NUCLEOTIDE SEQUENCE [LARGE SCALE GENOMIC DNA]</scope>
    <source>
        <strain evidence="8 9">B156</strain>
    </source>
</reference>
<dbReference type="RefSeq" id="WP_171562183.1">
    <property type="nucleotide sequence ID" value="NZ_JABFCS010000001.1"/>
</dbReference>
<evidence type="ECO:0000259" key="7">
    <source>
        <dbReference type="Pfam" id="PF00884"/>
    </source>
</evidence>
<keyword evidence="5 6" id="KW-0472">Membrane</keyword>
<accession>A0A849KSM7</accession>
<dbReference type="InterPro" id="IPR017850">
    <property type="entry name" value="Alkaline_phosphatase_core_sf"/>
</dbReference>
<evidence type="ECO:0000256" key="4">
    <source>
        <dbReference type="ARBA" id="ARBA00022989"/>
    </source>
</evidence>
<reference evidence="8 9" key="2">
    <citation type="submission" date="2020-06" db="EMBL/GenBank/DDBJ databases">
        <title>Ramlibacter rhizophilus sp. nov., isolated from rhizosphere soil of national flower Mugunghwa from South Korea.</title>
        <authorList>
            <person name="Zheng-Fei Y."/>
            <person name="Huan T."/>
        </authorList>
    </citation>
    <scope>NUCLEOTIDE SEQUENCE [LARGE SCALE GENOMIC DNA]</scope>
    <source>
        <strain evidence="8 9">B156</strain>
    </source>
</reference>
<dbReference type="GO" id="GO:0016787">
    <property type="term" value="F:hydrolase activity"/>
    <property type="evidence" value="ECO:0007669"/>
    <property type="project" value="UniProtKB-KW"/>
</dbReference>
<evidence type="ECO:0000256" key="5">
    <source>
        <dbReference type="ARBA" id="ARBA00023136"/>
    </source>
</evidence>
<keyword evidence="8" id="KW-0378">Hydrolase</keyword>